<evidence type="ECO:0000313" key="2">
    <source>
        <dbReference type="Proteomes" id="UP000195521"/>
    </source>
</evidence>
<accession>A0A1Y1JSI2</accession>
<organism evidence="1 2">
    <name type="scientific">Plasmodium gonderi</name>
    <dbReference type="NCBI Taxonomy" id="77519"/>
    <lineage>
        <taxon>Eukaryota</taxon>
        <taxon>Sar</taxon>
        <taxon>Alveolata</taxon>
        <taxon>Apicomplexa</taxon>
        <taxon>Aconoidasida</taxon>
        <taxon>Haemosporida</taxon>
        <taxon>Plasmodiidae</taxon>
        <taxon>Plasmodium</taxon>
        <taxon>Plasmodium (Plasmodium)</taxon>
    </lineage>
</organism>
<gene>
    <name evidence="1" type="ORF">PGO_145600</name>
</gene>
<keyword evidence="1" id="KW-0813">Transport</keyword>
<dbReference type="PANTHER" id="PTHR14499">
    <property type="entry name" value="POTASSIUM CHANNEL TETRAMERIZATION DOMAIN-CONTAINING"/>
    <property type="match status" value="1"/>
</dbReference>
<reference evidence="2" key="1">
    <citation type="submission" date="2017-04" db="EMBL/GenBank/DDBJ databases">
        <title>Plasmodium gonderi genome.</title>
        <authorList>
            <person name="Arisue N."/>
            <person name="Honma H."/>
            <person name="Kawai S."/>
            <person name="Tougan T."/>
            <person name="Tanabe K."/>
            <person name="Horii T."/>
        </authorList>
    </citation>
    <scope>NUCLEOTIDE SEQUENCE [LARGE SCALE GENOMIC DNA]</scope>
    <source>
        <strain evidence="2">ATCC 30045</strain>
    </source>
</reference>
<name>A0A1Y1JSI2_PLAGO</name>
<dbReference type="GO" id="GO:0034220">
    <property type="term" value="P:monoatomic ion transmembrane transport"/>
    <property type="evidence" value="ECO:0007669"/>
    <property type="project" value="UniProtKB-KW"/>
</dbReference>
<sequence length="430" mass="49704">MDTISEENIISINVGGTVYMTTLNLICRYRNSRLCQIVLGNRFEYILDFLRDGVLICENDINVLTRILIEAVYFKLFSLIKVLKKKIRLLYSNIGNNVNKNVFKSIINTIEEKKKNNIKTKSSISRKLNKLSGHISNYNELKYCNAKKKKNHNVRFLSNINILNELNKQDNHLTPNDEIHSKGHMLISNISGKNCKYEKEIVCPIERVGDKLKKDIKRECSNDRKTNSQENLTQNISYMPTTNAYTKSKIDDCNITNNFTNDTKKLNHIKCMWTNSLLKDEEEKKEVPQNHLLLNENLKNEDQKNVSFSENKSIFFYGKKDEIKLNGIENMEDSLNEIPKKYTNVSNFNSANYSMHSSITNYTSCINYANPNIDVNEGYKYNSYKCNNMNSGRGEILVYSDIDDIEETSPFPILSNVNLGEQIFSTTVDF</sequence>
<proteinExistence type="predicted"/>
<dbReference type="InterPro" id="IPR011333">
    <property type="entry name" value="SKP1/BTB/POZ_sf"/>
</dbReference>
<keyword evidence="1" id="KW-0406">Ion transport</keyword>
<keyword evidence="1" id="KW-0407">Ion channel</keyword>
<dbReference type="Proteomes" id="UP000195521">
    <property type="component" value="Unassembled WGS sequence"/>
</dbReference>
<evidence type="ECO:0000313" key="1">
    <source>
        <dbReference type="EMBL" id="GAW83762.1"/>
    </source>
</evidence>
<keyword evidence="2" id="KW-1185">Reference proteome</keyword>
<dbReference type="CDD" id="cd18316">
    <property type="entry name" value="BTB_POZ_KCTD-like"/>
    <property type="match status" value="1"/>
</dbReference>
<dbReference type="SUPFAM" id="SSF54695">
    <property type="entry name" value="POZ domain"/>
    <property type="match status" value="1"/>
</dbReference>
<dbReference type="GeneID" id="39750508"/>
<dbReference type="OMA" id="YRNSRLC"/>
<dbReference type="OrthoDB" id="2414723at2759"/>
<dbReference type="PANTHER" id="PTHR14499:SF136">
    <property type="entry name" value="GH08630P"/>
    <property type="match status" value="1"/>
</dbReference>
<dbReference type="RefSeq" id="XP_028546351.1">
    <property type="nucleotide sequence ID" value="XM_028690550.1"/>
</dbReference>
<protein>
    <submittedName>
        <fullName evidence="1">K+ channel tetramerisation domain containing protein</fullName>
    </submittedName>
</protein>
<comment type="caution">
    <text evidence="1">The sequence shown here is derived from an EMBL/GenBank/DDBJ whole genome shotgun (WGS) entry which is preliminary data.</text>
</comment>
<dbReference type="AlphaFoldDB" id="A0A1Y1JSI2"/>
<dbReference type="Gene3D" id="3.30.710.10">
    <property type="entry name" value="Potassium Channel Kv1.1, Chain A"/>
    <property type="match status" value="2"/>
</dbReference>
<dbReference type="EMBL" id="BDQF01000015">
    <property type="protein sequence ID" value="GAW83762.1"/>
    <property type="molecule type" value="Genomic_DNA"/>
</dbReference>